<feature type="compositionally biased region" description="Acidic residues" evidence="1">
    <location>
        <begin position="23"/>
        <end position="38"/>
    </location>
</feature>
<evidence type="ECO:0000313" key="4">
    <source>
        <dbReference type="RefSeq" id="XP_015273822.1"/>
    </source>
</evidence>
<gene>
    <name evidence="4" type="primary">LRRC74A</name>
</gene>
<evidence type="ECO:0000313" key="3">
    <source>
        <dbReference type="Proteomes" id="UP000694871"/>
    </source>
</evidence>
<feature type="region of interest" description="Disordered" evidence="1">
    <location>
        <begin position="1"/>
        <end position="50"/>
    </location>
</feature>
<sequence length="715" mass="79889">MDFFNFDSDEEGDQDGKMSESSTSEEAESALEATDNEEDKERPDSSDTDLEIEDAERSFTPIKGAELYREACKLVGVIPVSYFIRNMEEPVMNLNHHGLGPKGTKAIAIALVSNTTVTHLELEDNWILGEGATYLVQMLRENCYIQELNISNNHLDTEGAEAICRMFLDNISNIRAIKLAGNNFREEAAPYFSESLMGNYRVIELDLSHNEFAEKGGELLGQMLANNESLEVLKLSWNHLRMKGAVALSAGLRTNGTLKVLDVSWNGFGNEGALALGEALKVNSVLVELDISSNHINNEGTIKLSKGLEVNGNLRVLKMSHNPMTVEGAIALLTCIRRNSKTRMEEINISNVLVNEGFVRLVDVICEVHPELDVIYGGVGGHITKKQEHRPDPMKLIQNYLDKNKLRLWDFFRKMDKEGTMKITVSEFRKAMMQQTKIPLDRIQVGELIRKLDSGRTGQVDYRGLVDTRNQMMRDQRRQLRLEESRQKKEKDKDDRVLQTFNNAMEVITPRSSMAILECSYKEIVDALTRYLTPRPTTLARRIEFQGHVQKPGESAAAFMAALRQLAMDCAFTKVEENLLTQFAWGISDLKLRRKMIGTAHIKIDAALQLAIAHEASHRNRSPATSDLVLPDSGPENSEEEDIRLICPVASGSTGKTPGRSSCASCSKAHEHKSCRFRDTPHLWETGSSRSCLPVQGKPAPAAPSSGMLPGRHHL</sequence>
<evidence type="ECO:0000256" key="1">
    <source>
        <dbReference type="SAM" id="MobiDB-lite"/>
    </source>
</evidence>
<dbReference type="SMART" id="SM00368">
    <property type="entry name" value="LRR_RI"/>
    <property type="match status" value="7"/>
</dbReference>
<dbReference type="InterPro" id="IPR052394">
    <property type="entry name" value="LRR-containing"/>
</dbReference>
<dbReference type="InterPro" id="IPR002048">
    <property type="entry name" value="EF_hand_dom"/>
</dbReference>
<organism evidence="3 4">
    <name type="scientific">Gekko japonicus</name>
    <name type="common">Schlegel's Japanese gecko</name>
    <dbReference type="NCBI Taxonomy" id="146911"/>
    <lineage>
        <taxon>Eukaryota</taxon>
        <taxon>Metazoa</taxon>
        <taxon>Chordata</taxon>
        <taxon>Craniata</taxon>
        <taxon>Vertebrata</taxon>
        <taxon>Euteleostomi</taxon>
        <taxon>Lepidosauria</taxon>
        <taxon>Squamata</taxon>
        <taxon>Bifurcata</taxon>
        <taxon>Gekkota</taxon>
        <taxon>Gekkonidae</taxon>
        <taxon>Gekkoninae</taxon>
        <taxon>Gekko</taxon>
    </lineage>
</organism>
<dbReference type="GeneID" id="107116445"/>
<feature type="region of interest" description="Disordered" evidence="1">
    <location>
        <begin position="621"/>
        <end position="642"/>
    </location>
</feature>
<dbReference type="Gene3D" id="3.80.10.10">
    <property type="entry name" value="Ribonuclease Inhibitor"/>
    <property type="match status" value="1"/>
</dbReference>
<evidence type="ECO:0000259" key="2">
    <source>
        <dbReference type="PROSITE" id="PS50222"/>
    </source>
</evidence>
<dbReference type="SUPFAM" id="SSF47473">
    <property type="entry name" value="EF-hand"/>
    <property type="match status" value="1"/>
</dbReference>
<dbReference type="PROSITE" id="PS50222">
    <property type="entry name" value="EF_HAND_2"/>
    <property type="match status" value="1"/>
</dbReference>
<name>A0ABM1KJD5_GEKJA</name>
<protein>
    <submittedName>
        <fullName evidence="4">Leucine-rich repeat-containing protein 74A</fullName>
    </submittedName>
</protein>
<dbReference type="InterPro" id="IPR011992">
    <property type="entry name" value="EF-hand-dom_pair"/>
</dbReference>
<proteinExistence type="predicted"/>
<dbReference type="RefSeq" id="XP_015273822.1">
    <property type="nucleotide sequence ID" value="XM_015418336.1"/>
</dbReference>
<accession>A0ABM1KJD5</accession>
<dbReference type="PANTHER" id="PTHR24114">
    <property type="entry name" value="LEUCINE RICH REPEAT FAMILY PROTEIN"/>
    <property type="match status" value="1"/>
</dbReference>
<dbReference type="PANTHER" id="PTHR24114:SF49">
    <property type="entry name" value="LEUCINE-RICH REPEAT-CONTAINING PROTEIN 74A"/>
    <property type="match status" value="1"/>
</dbReference>
<dbReference type="InterPro" id="IPR001611">
    <property type="entry name" value="Leu-rich_rpt"/>
</dbReference>
<dbReference type="SUPFAM" id="SSF52047">
    <property type="entry name" value="RNI-like"/>
    <property type="match status" value="1"/>
</dbReference>
<dbReference type="Proteomes" id="UP000694871">
    <property type="component" value="Unplaced"/>
</dbReference>
<dbReference type="InterPro" id="IPR032675">
    <property type="entry name" value="LRR_dom_sf"/>
</dbReference>
<dbReference type="Gene3D" id="1.10.238.10">
    <property type="entry name" value="EF-hand"/>
    <property type="match status" value="1"/>
</dbReference>
<feature type="domain" description="EF-hand" evidence="2">
    <location>
        <begin position="403"/>
        <end position="438"/>
    </location>
</feature>
<reference evidence="4" key="1">
    <citation type="submission" date="2025-08" db="UniProtKB">
        <authorList>
            <consortium name="RefSeq"/>
        </authorList>
    </citation>
    <scope>IDENTIFICATION</scope>
</reference>
<dbReference type="Pfam" id="PF13516">
    <property type="entry name" value="LRR_6"/>
    <property type="match status" value="6"/>
</dbReference>
<feature type="region of interest" description="Disordered" evidence="1">
    <location>
        <begin position="688"/>
        <end position="715"/>
    </location>
</feature>
<keyword evidence="3" id="KW-1185">Reference proteome</keyword>